<keyword evidence="2" id="KW-0472">Membrane</keyword>
<feature type="transmembrane region" description="Helical" evidence="2">
    <location>
        <begin position="6"/>
        <end position="28"/>
    </location>
</feature>
<feature type="compositionally biased region" description="Basic and acidic residues" evidence="1">
    <location>
        <begin position="352"/>
        <end position="362"/>
    </location>
</feature>
<sequence length="379" mass="40714">MSVPSGLVNCLTVRVASFCVSFFCVSFFPAQFVLARSPFGCAVRVRIAAMFDFSFNDSSCRHLFRQLTVEAAGSGVVEIADFSDDEDDLEASSCDAIFRQMTAGLSEQHIYGMAAKSIRAVGASTPWKRSAAWAVCEAAWSKALRKSEDALLSCEHLASWEEIAQKQECDSIMDSSAPEPLPSISSGKVAVPQPISDLFGLGIASELDVDVAHQVLALGRTALFLRAEACALAVKTASSDGKAACWAACHAAWTAVYDMEGQWPADMPVPIIVASDKGCHSLADPKEEYMKEAPLRTPPPRSTRGQTSPPSSLDTARTRTPGSAAPAVWHWPATHTRVSGPRGLGSRSGSLEPRKISVERPREVRKKLSARPCSWAPVV</sequence>
<dbReference type="EMBL" id="CAJNNV010006975">
    <property type="protein sequence ID" value="CAE8594347.1"/>
    <property type="molecule type" value="Genomic_DNA"/>
</dbReference>
<dbReference type="EMBL" id="CAJNNW010035452">
    <property type="protein sequence ID" value="CAE8727836.1"/>
    <property type="molecule type" value="Genomic_DNA"/>
</dbReference>
<feature type="compositionally biased region" description="Polar residues" evidence="1">
    <location>
        <begin position="303"/>
        <end position="321"/>
    </location>
</feature>
<accession>A0A813LDL9</accession>
<dbReference type="AlphaFoldDB" id="A0A813LDL9"/>
<protein>
    <submittedName>
        <fullName evidence="4">Uncharacterized protein</fullName>
    </submittedName>
</protein>
<gene>
    <name evidence="3" type="ORF">PGLA1383_LOCUS12903</name>
    <name evidence="4" type="ORF">PGLA2088_LOCUS44932</name>
</gene>
<evidence type="ECO:0000256" key="1">
    <source>
        <dbReference type="SAM" id="MobiDB-lite"/>
    </source>
</evidence>
<keyword evidence="6" id="KW-1185">Reference proteome</keyword>
<keyword evidence="2" id="KW-0812">Transmembrane</keyword>
<evidence type="ECO:0000256" key="2">
    <source>
        <dbReference type="SAM" id="Phobius"/>
    </source>
</evidence>
<evidence type="ECO:0000313" key="3">
    <source>
        <dbReference type="EMBL" id="CAE8594347.1"/>
    </source>
</evidence>
<organism evidence="4 5">
    <name type="scientific">Polarella glacialis</name>
    <name type="common">Dinoflagellate</name>
    <dbReference type="NCBI Taxonomy" id="89957"/>
    <lineage>
        <taxon>Eukaryota</taxon>
        <taxon>Sar</taxon>
        <taxon>Alveolata</taxon>
        <taxon>Dinophyceae</taxon>
        <taxon>Suessiales</taxon>
        <taxon>Suessiaceae</taxon>
        <taxon>Polarella</taxon>
    </lineage>
</organism>
<dbReference type="Proteomes" id="UP000654075">
    <property type="component" value="Unassembled WGS sequence"/>
</dbReference>
<name>A0A813LDL9_POLGL</name>
<feature type="region of interest" description="Disordered" evidence="1">
    <location>
        <begin position="289"/>
        <end position="379"/>
    </location>
</feature>
<keyword evidence="2" id="KW-1133">Transmembrane helix</keyword>
<evidence type="ECO:0000313" key="4">
    <source>
        <dbReference type="EMBL" id="CAE8727836.1"/>
    </source>
</evidence>
<evidence type="ECO:0000313" key="6">
    <source>
        <dbReference type="Proteomes" id="UP000654075"/>
    </source>
</evidence>
<dbReference type="Proteomes" id="UP000626109">
    <property type="component" value="Unassembled WGS sequence"/>
</dbReference>
<feature type="compositionally biased region" description="Low complexity" evidence="1">
    <location>
        <begin position="337"/>
        <end position="351"/>
    </location>
</feature>
<reference evidence="4" key="1">
    <citation type="submission" date="2021-02" db="EMBL/GenBank/DDBJ databases">
        <authorList>
            <person name="Dougan E. K."/>
            <person name="Rhodes N."/>
            <person name="Thang M."/>
            <person name="Chan C."/>
        </authorList>
    </citation>
    <scope>NUCLEOTIDE SEQUENCE</scope>
</reference>
<evidence type="ECO:0000313" key="5">
    <source>
        <dbReference type="Proteomes" id="UP000626109"/>
    </source>
</evidence>
<comment type="caution">
    <text evidence="4">The sequence shown here is derived from an EMBL/GenBank/DDBJ whole genome shotgun (WGS) entry which is preliminary data.</text>
</comment>
<proteinExistence type="predicted"/>